<feature type="transmembrane region" description="Helical" evidence="7">
    <location>
        <begin position="34"/>
        <end position="55"/>
    </location>
</feature>
<name>A0ABQ2MWE5_9MICO</name>
<evidence type="ECO:0000256" key="1">
    <source>
        <dbReference type="ARBA" id="ARBA00004651"/>
    </source>
</evidence>
<keyword evidence="3" id="KW-1003">Cell membrane</keyword>
<dbReference type="CDD" id="cd06261">
    <property type="entry name" value="TM_PBP2"/>
    <property type="match status" value="1"/>
</dbReference>
<keyword evidence="4 7" id="KW-0812">Transmembrane</keyword>
<feature type="transmembrane region" description="Helical" evidence="7">
    <location>
        <begin position="161"/>
        <end position="177"/>
    </location>
</feature>
<comment type="subcellular location">
    <subcellularLocation>
        <location evidence="1 7">Cell membrane</location>
        <topology evidence="1 7">Multi-pass membrane protein</topology>
    </subcellularLocation>
</comment>
<comment type="caution">
    <text evidence="9">The sequence shown here is derived from an EMBL/GenBank/DDBJ whole genome shotgun (WGS) entry which is preliminary data.</text>
</comment>
<gene>
    <name evidence="9" type="ORF">GCM10010910_04490</name>
</gene>
<comment type="similarity">
    <text evidence="7">Belongs to the binding-protein-dependent transport system permease family.</text>
</comment>
<evidence type="ECO:0000256" key="7">
    <source>
        <dbReference type="RuleBase" id="RU363032"/>
    </source>
</evidence>
<feature type="transmembrane region" description="Helical" evidence="7">
    <location>
        <begin position="262"/>
        <end position="284"/>
    </location>
</feature>
<dbReference type="Proteomes" id="UP000638043">
    <property type="component" value="Unassembled WGS sequence"/>
</dbReference>
<keyword evidence="10" id="KW-1185">Reference proteome</keyword>
<dbReference type="InterPro" id="IPR000515">
    <property type="entry name" value="MetI-like"/>
</dbReference>
<evidence type="ECO:0000259" key="8">
    <source>
        <dbReference type="PROSITE" id="PS50928"/>
    </source>
</evidence>
<keyword evidence="6 7" id="KW-0472">Membrane</keyword>
<dbReference type="PANTHER" id="PTHR43386">
    <property type="entry name" value="OLIGOPEPTIDE TRANSPORT SYSTEM PERMEASE PROTEIN APPC"/>
    <property type="match status" value="1"/>
</dbReference>
<dbReference type="InterPro" id="IPR035906">
    <property type="entry name" value="MetI-like_sf"/>
</dbReference>
<evidence type="ECO:0000256" key="6">
    <source>
        <dbReference type="ARBA" id="ARBA00023136"/>
    </source>
</evidence>
<keyword evidence="5 7" id="KW-1133">Transmembrane helix</keyword>
<dbReference type="EMBL" id="BMMQ01000001">
    <property type="protein sequence ID" value="GGO60045.1"/>
    <property type="molecule type" value="Genomic_DNA"/>
</dbReference>
<sequence length="295" mass="30280">MTLSRTLTDVAIPGAARARTAVAIPGWLRRTRPAVAVAWAFIALLGVAILAPQALAPGDPLAVDPTATFIPPGAEHWFGTDESGGDIYTRVVHGARTSILIGLAATAIAVTLGTLVGIAAGLSHRYVESGIMRVLDVVLAVPELLLALVIIGIIGGGTLNAVIAIGVGGVAYYARIVRAQTHRVKSSLYVEAARVLGQGRTAVIVRHVLPNAIKPILVLATIGVGGAIGAGASLAFLGLGTPPPSPEWGAMLSVGRNFISNAPWLILIPAGLLVLTVLAITTIGRDITRRTEGRA</sequence>
<reference evidence="10" key="1">
    <citation type="journal article" date="2019" name="Int. J. Syst. Evol. Microbiol.">
        <title>The Global Catalogue of Microorganisms (GCM) 10K type strain sequencing project: providing services to taxonomists for standard genome sequencing and annotation.</title>
        <authorList>
            <consortium name="The Broad Institute Genomics Platform"/>
            <consortium name="The Broad Institute Genome Sequencing Center for Infectious Disease"/>
            <person name="Wu L."/>
            <person name="Ma J."/>
        </authorList>
    </citation>
    <scope>NUCLEOTIDE SEQUENCE [LARGE SCALE GENOMIC DNA]</scope>
    <source>
        <strain evidence="10">CGMCC 4.7181</strain>
    </source>
</reference>
<feature type="transmembrane region" description="Helical" evidence="7">
    <location>
        <begin position="216"/>
        <end position="242"/>
    </location>
</feature>
<dbReference type="PANTHER" id="PTHR43386:SF25">
    <property type="entry name" value="PEPTIDE ABC TRANSPORTER PERMEASE PROTEIN"/>
    <property type="match status" value="1"/>
</dbReference>
<organism evidence="9 10">
    <name type="scientific">Microbacterium nanhaiense</name>
    <dbReference type="NCBI Taxonomy" id="1301026"/>
    <lineage>
        <taxon>Bacteria</taxon>
        <taxon>Bacillati</taxon>
        <taxon>Actinomycetota</taxon>
        <taxon>Actinomycetes</taxon>
        <taxon>Micrococcales</taxon>
        <taxon>Microbacteriaceae</taxon>
        <taxon>Microbacterium</taxon>
    </lineage>
</organism>
<dbReference type="Gene3D" id="1.10.3720.10">
    <property type="entry name" value="MetI-like"/>
    <property type="match status" value="1"/>
</dbReference>
<proteinExistence type="inferred from homology"/>
<evidence type="ECO:0000256" key="4">
    <source>
        <dbReference type="ARBA" id="ARBA00022692"/>
    </source>
</evidence>
<evidence type="ECO:0000313" key="10">
    <source>
        <dbReference type="Proteomes" id="UP000638043"/>
    </source>
</evidence>
<dbReference type="InterPro" id="IPR050366">
    <property type="entry name" value="BP-dependent_transpt_permease"/>
</dbReference>
<evidence type="ECO:0000256" key="3">
    <source>
        <dbReference type="ARBA" id="ARBA00022475"/>
    </source>
</evidence>
<evidence type="ECO:0000256" key="2">
    <source>
        <dbReference type="ARBA" id="ARBA00022448"/>
    </source>
</evidence>
<dbReference type="SUPFAM" id="SSF161098">
    <property type="entry name" value="MetI-like"/>
    <property type="match status" value="1"/>
</dbReference>
<keyword evidence="2 7" id="KW-0813">Transport</keyword>
<protein>
    <submittedName>
        <fullName evidence="9">ABC transporter permease</fullName>
    </submittedName>
</protein>
<feature type="transmembrane region" description="Helical" evidence="7">
    <location>
        <begin position="99"/>
        <end position="122"/>
    </location>
</feature>
<evidence type="ECO:0000313" key="9">
    <source>
        <dbReference type="EMBL" id="GGO60045.1"/>
    </source>
</evidence>
<dbReference type="PROSITE" id="PS50928">
    <property type="entry name" value="ABC_TM1"/>
    <property type="match status" value="1"/>
</dbReference>
<feature type="transmembrane region" description="Helical" evidence="7">
    <location>
        <begin position="134"/>
        <end position="155"/>
    </location>
</feature>
<dbReference type="RefSeq" id="WP_188699757.1">
    <property type="nucleotide sequence ID" value="NZ_BMMQ01000001.1"/>
</dbReference>
<feature type="domain" description="ABC transmembrane type-1" evidence="8">
    <location>
        <begin position="95"/>
        <end position="284"/>
    </location>
</feature>
<accession>A0ABQ2MWE5</accession>
<evidence type="ECO:0000256" key="5">
    <source>
        <dbReference type="ARBA" id="ARBA00022989"/>
    </source>
</evidence>
<dbReference type="Pfam" id="PF00528">
    <property type="entry name" value="BPD_transp_1"/>
    <property type="match status" value="1"/>
</dbReference>